<keyword evidence="2" id="KW-0547">Nucleotide-binding</keyword>
<sequence>MFIPKKQKVFSAFILSLIISFVLAFNGIAFAAVNGDTIALTVLTVNDFHGAIADKGTGKDPGAAKLAAFLKQEKAKDPTGTLLLSAGDMFQGSADSNLVYGKSIVEVMNSVGFDAMSLGNHEFDWGIDTLMKMKAQANFPWGAANIKSSNGQLPAFARPSVLTPVPYIFVTRENLKIGIIPLATPETAFKANPKIVGQYRFEEPSATVKDLAQKLRSKGAQVIIVLSHLGADQNSTTQQITGEAADLANKLPVGTVDAIVTGHTHTAVAGTVNNIPMVQALNNGQRVGKILLNYSKAQGKVISSTPTLMNLTTMTLTGDRTAQAIVDKYAAQIAPIKNTVLGSTKYDLTHDRYGSNVSLLGEWATDVMRAAVGADFAFQNGGGLRTTIYAGNVTVGNMYEVMPFDNTLNTMDMTGAQIIQVLDYGIKNTTIGMLQFSGANVVYDGSRPAGSRIVSVTMPDGSQINTAKKYKVVTNDFMATGGDGYTTFKQASNIVETGVPVRDTLSDAVKKAGQIAFTGDNRLTIK</sequence>
<dbReference type="InterPro" id="IPR006179">
    <property type="entry name" value="5_nucleotidase/apyrase"/>
</dbReference>
<dbReference type="InterPro" id="IPR004843">
    <property type="entry name" value="Calcineurin-like_PHP"/>
</dbReference>
<name>A0A348AH20_9FIRM</name>
<dbReference type="EMBL" id="AP018449">
    <property type="protein sequence ID" value="BBB90368.1"/>
    <property type="molecule type" value="Genomic_DNA"/>
</dbReference>
<keyword evidence="5" id="KW-0255">Endonuclease</keyword>
<dbReference type="InterPro" id="IPR036907">
    <property type="entry name" value="5'-Nucleotdase_C_sf"/>
</dbReference>
<dbReference type="CDD" id="cd00845">
    <property type="entry name" value="MPP_UshA_N_like"/>
    <property type="match status" value="1"/>
</dbReference>
<feature type="domain" description="Calcineurin-like phosphoesterase" evidence="3">
    <location>
        <begin position="41"/>
        <end position="266"/>
    </location>
</feature>
<dbReference type="KEGG" id="mana:MAMMFC1_01016"/>
<dbReference type="GO" id="GO:0030288">
    <property type="term" value="C:outer membrane-bounded periplasmic space"/>
    <property type="evidence" value="ECO:0007669"/>
    <property type="project" value="TreeGrafter"/>
</dbReference>
<reference evidence="5 6" key="1">
    <citation type="journal article" date="2018" name="Int. J. Syst. Evol. Microbiol.">
        <title>Methylomusa anaerophila gen. nov., sp. nov., an anaerobic methanol-utilizing bacterium isolated from a microbial fuel cell.</title>
        <authorList>
            <person name="Amano N."/>
            <person name="Yamamuro A."/>
            <person name="Miyahara M."/>
            <person name="Kouzuma A."/>
            <person name="Abe T."/>
            <person name="Watanabe K."/>
        </authorList>
    </citation>
    <scope>NUCLEOTIDE SEQUENCE [LARGE SCALE GENOMIC DNA]</scope>
    <source>
        <strain evidence="5 6">MMFC1</strain>
    </source>
</reference>
<evidence type="ECO:0000256" key="1">
    <source>
        <dbReference type="ARBA" id="ARBA00022729"/>
    </source>
</evidence>
<dbReference type="Gene3D" id="3.60.21.10">
    <property type="match status" value="1"/>
</dbReference>
<dbReference type="GO" id="GO:0000166">
    <property type="term" value="F:nucleotide binding"/>
    <property type="evidence" value="ECO:0007669"/>
    <property type="project" value="UniProtKB-KW"/>
</dbReference>
<dbReference type="GO" id="GO:0009166">
    <property type="term" value="P:nucleotide catabolic process"/>
    <property type="evidence" value="ECO:0007669"/>
    <property type="project" value="InterPro"/>
</dbReference>
<evidence type="ECO:0000313" key="5">
    <source>
        <dbReference type="EMBL" id="BBB90368.1"/>
    </source>
</evidence>
<dbReference type="GO" id="GO:0046872">
    <property type="term" value="F:metal ion binding"/>
    <property type="evidence" value="ECO:0007669"/>
    <property type="project" value="InterPro"/>
</dbReference>
<accession>A0A348AH20</accession>
<keyword evidence="6" id="KW-1185">Reference proteome</keyword>
<evidence type="ECO:0000259" key="3">
    <source>
        <dbReference type="Pfam" id="PF00149"/>
    </source>
</evidence>
<dbReference type="PANTHER" id="PTHR11575">
    <property type="entry name" value="5'-NUCLEOTIDASE-RELATED"/>
    <property type="match status" value="1"/>
</dbReference>
<keyword evidence="2 5" id="KW-0378">Hydrolase</keyword>
<dbReference type="SUPFAM" id="SSF55816">
    <property type="entry name" value="5'-nucleotidase (syn. UDP-sugar hydrolase), C-terminal domain"/>
    <property type="match status" value="1"/>
</dbReference>
<keyword evidence="1 2" id="KW-0732">Signal</keyword>
<dbReference type="GO" id="GO:0016788">
    <property type="term" value="F:hydrolase activity, acting on ester bonds"/>
    <property type="evidence" value="ECO:0007669"/>
    <property type="project" value="InterPro"/>
</dbReference>
<dbReference type="Pfam" id="PF00149">
    <property type="entry name" value="Metallophos"/>
    <property type="match status" value="1"/>
</dbReference>
<dbReference type="PRINTS" id="PR01607">
    <property type="entry name" value="APYRASEFAMLY"/>
</dbReference>
<feature type="domain" description="5'-Nucleotidase C-terminal" evidence="4">
    <location>
        <begin position="347"/>
        <end position="490"/>
    </location>
</feature>
<dbReference type="PANTHER" id="PTHR11575:SF24">
    <property type="entry name" value="5'-NUCLEOTIDASE"/>
    <property type="match status" value="1"/>
</dbReference>
<dbReference type="SUPFAM" id="SSF56300">
    <property type="entry name" value="Metallo-dependent phosphatases"/>
    <property type="match status" value="1"/>
</dbReference>
<dbReference type="GO" id="GO:0004519">
    <property type="term" value="F:endonuclease activity"/>
    <property type="evidence" value="ECO:0007669"/>
    <property type="project" value="UniProtKB-KW"/>
</dbReference>
<evidence type="ECO:0000259" key="4">
    <source>
        <dbReference type="Pfam" id="PF02872"/>
    </source>
</evidence>
<dbReference type="OrthoDB" id="7820733at2"/>
<dbReference type="Proteomes" id="UP000276437">
    <property type="component" value="Chromosome"/>
</dbReference>
<dbReference type="RefSeq" id="WP_158618649.1">
    <property type="nucleotide sequence ID" value="NZ_AP018449.1"/>
</dbReference>
<comment type="similarity">
    <text evidence="2">Belongs to the 5'-nucleotidase family.</text>
</comment>
<dbReference type="Gene3D" id="3.90.780.10">
    <property type="entry name" value="5'-Nucleotidase, C-terminal domain"/>
    <property type="match status" value="1"/>
</dbReference>
<keyword evidence="5" id="KW-0540">Nuclease</keyword>
<dbReference type="EC" id="3.1.31.-" evidence="5"/>
<dbReference type="InterPro" id="IPR006146">
    <property type="entry name" value="5'-Nucleotdase_CS"/>
</dbReference>
<gene>
    <name evidence="5" type="primary">yhcR</name>
    <name evidence="5" type="ORF">MAMMFC1_01016</name>
</gene>
<dbReference type="AlphaFoldDB" id="A0A348AH20"/>
<dbReference type="PROSITE" id="PS00786">
    <property type="entry name" value="5_NUCLEOTIDASE_2"/>
    <property type="match status" value="1"/>
</dbReference>
<proteinExistence type="inferred from homology"/>
<protein>
    <submittedName>
        <fullName evidence="5">Endonuclease YhcR</fullName>
        <ecNumber evidence="5">3.1.31.-</ecNumber>
    </submittedName>
</protein>
<dbReference type="Pfam" id="PF02872">
    <property type="entry name" value="5_nucleotid_C"/>
    <property type="match status" value="1"/>
</dbReference>
<evidence type="ECO:0000313" key="6">
    <source>
        <dbReference type="Proteomes" id="UP000276437"/>
    </source>
</evidence>
<organism evidence="5 6">
    <name type="scientific">Methylomusa anaerophila</name>
    <dbReference type="NCBI Taxonomy" id="1930071"/>
    <lineage>
        <taxon>Bacteria</taxon>
        <taxon>Bacillati</taxon>
        <taxon>Bacillota</taxon>
        <taxon>Negativicutes</taxon>
        <taxon>Selenomonadales</taxon>
        <taxon>Sporomusaceae</taxon>
        <taxon>Methylomusa</taxon>
    </lineage>
</organism>
<feature type="chain" id="PRO_5016485164" evidence="2">
    <location>
        <begin position="32"/>
        <end position="526"/>
    </location>
</feature>
<evidence type="ECO:0000256" key="2">
    <source>
        <dbReference type="RuleBase" id="RU362119"/>
    </source>
</evidence>
<feature type="signal peptide" evidence="2">
    <location>
        <begin position="1"/>
        <end position="31"/>
    </location>
</feature>
<dbReference type="InterPro" id="IPR029052">
    <property type="entry name" value="Metallo-depent_PP-like"/>
</dbReference>
<dbReference type="InterPro" id="IPR008334">
    <property type="entry name" value="5'-Nucleotdase_C"/>
</dbReference>